<proteinExistence type="predicted"/>
<name>A0A3A8NKF1_9BACT</name>
<gene>
    <name evidence="1" type="ORF">D7X12_17650</name>
</gene>
<sequence>MVFAAPLVERGILLNVDGVRSYPARRAMVDILKQFQTLPAYSALREARDTLTAQLPSLTGDERLQAEDLLARISSALSPYYR</sequence>
<dbReference type="RefSeq" id="WP_120626437.1">
    <property type="nucleotide sequence ID" value="NZ_RAWG01000102.1"/>
</dbReference>
<protein>
    <submittedName>
        <fullName evidence="1">Uncharacterized protein</fullName>
    </submittedName>
</protein>
<dbReference type="EMBL" id="RAWG01000102">
    <property type="protein sequence ID" value="RKH41665.1"/>
    <property type="molecule type" value="Genomic_DNA"/>
</dbReference>
<dbReference type="OrthoDB" id="9776599at2"/>
<keyword evidence="2" id="KW-1185">Reference proteome</keyword>
<dbReference type="AlphaFoldDB" id="A0A3A8NKF1"/>
<comment type="caution">
    <text evidence="1">The sequence shown here is derived from an EMBL/GenBank/DDBJ whole genome shotgun (WGS) entry which is preliminary data.</text>
</comment>
<evidence type="ECO:0000313" key="2">
    <source>
        <dbReference type="Proteomes" id="UP000273405"/>
    </source>
</evidence>
<organism evidence="1 2">
    <name type="scientific">Corallococcus sicarius</name>
    <dbReference type="NCBI Taxonomy" id="2316726"/>
    <lineage>
        <taxon>Bacteria</taxon>
        <taxon>Pseudomonadati</taxon>
        <taxon>Myxococcota</taxon>
        <taxon>Myxococcia</taxon>
        <taxon>Myxococcales</taxon>
        <taxon>Cystobacterineae</taxon>
        <taxon>Myxococcaceae</taxon>
        <taxon>Corallococcus</taxon>
    </lineage>
</organism>
<dbReference type="Proteomes" id="UP000273405">
    <property type="component" value="Unassembled WGS sequence"/>
</dbReference>
<accession>A0A3A8NKF1</accession>
<reference evidence="2" key="1">
    <citation type="submission" date="2018-09" db="EMBL/GenBank/DDBJ databases">
        <authorList>
            <person name="Livingstone P.G."/>
            <person name="Whitworth D.E."/>
        </authorList>
    </citation>
    <scope>NUCLEOTIDE SEQUENCE [LARGE SCALE GENOMIC DNA]</scope>
    <source>
        <strain evidence="2">CA040B</strain>
    </source>
</reference>
<evidence type="ECO:0000313" key="1">
    <source>
        <dbReference type="EMBL" id="RKH41665.1"/>
    </source>
</evidence>